<keyword evidence="1" id="KW-0378">Hydrolase</keyword>
<accession>A0A9N9U0W2</accession>
<sequence length="256" mass="27940">MYVHGGGFTSGSPEATSAYALQLSVELQQCGIIADILSVGYDLAPERPYPGGLTQIVAAFEYLVAFEKPIILMGDSAGGNLCLALLRHLHEPHSDIRAISQNAKSAIIALCLTCPWVNLRNDQQPPQLLGGVDCLDKPTLDRWRSAYMGGKPLDRYTNPIEYTEGWKEILPPKVLFMTGELDHFSRDIVQFVDIVRKAGHIGVDLDVAPLKGHAWNLVDFGAAKVGIPCSLIDGDVASYNGVMIQSQWIAQHVNNM</sequence>
<name>A0A9N9U0W2_9HYPO</name>
<dbReference type="AlphaFoldDB" id="A0A9N9U0W2"/>
<evidence type="ECO:0000313" key="4">
    <source>
        <dbReference type="Proteomes" id="UP000754883"/>
    </source>
</evidence>
<gene>
    <name evidence="3" type="ORF">CBYS24578_00018516</name>
</gene>
<dbReference type="InterPro" id="IPR029058">
    <property type="entry name" value="AB_hydrolase_fold"/>
</dbReference>
<keyword evidence="4" id="KW-1185">Reference proteome</keyword>
<dbReference type="PANTHER" id="PTHR48081:SF31">
    <property type="entry name" value="STERYL ACETYL HYDROLASE MUG81-RELATED"/>
    <property type="match status" value="1"/>
</dbReference>
<evidence type="ECO:0000259" key="2">
    <source>
        <dbReference type="Pfam" id="PF07859"/>
    </source>
</evidence>
<dbReference type="PANTHER" id="PTHR48081">
    <property type="entry name" value="AB HYDROLASE SUPERFAMILY PROTEIN C4A8.06C"/>
    <property type="match status" value="1"/>
</dbReference>
<dbReference type="SUPFAM" id="SSF53474">
    <property type="entry name" value="alpha/beta-Hydrolases"/>
    <property type="match status" value="1"/>
</dbReference>
<dbReference type="GO" id="GO:0016787">
    <property type="term" value="F:hydrolase activity"/>
    <property type="evidence" value="ECO:0007669"/>
    <property type="project" value="UniProtKB-KW"/>
</dbReference>
<dbReference type="InterPro" id="IPR050300">
    <property type="entry name" value="GDXG_lipolytic_enzyme"/>
</dbReference>
<dbReference type="Proteomes" id="UP000754883">
    <property type="component" value="Unassembled WGS sequence"/>
</dbReference>
<organism evidence="3 4">
    <name type="scientific">Clonostachys byssicola</name>
    <dbReference type="NCBI Taxonomy" id="160290"/>
    <lineage>
        <taxon>Eukaryota</taxon>
        <taxon>Fungi</taxon>
        <taxon>Dikarya</taxon>
        <taxon>Ascomycota</taxon>
        <taxon>Pezizomycotina</taxon>
        <taxon>Sordariomycetes</taxon>
        <taxon>Hypocreomycetidae</taxon>
        <taxon>Hypocreales</taxon>
        <taxon>Bionectriaceae</taxon>
        <taxon>Clonostachys</taxon>
    </lineage>
</organism>
<protein>
    <recommendedName>
        <fullName evidence="2">Alpha/beta hydrolase fold-3 domain-containing protein</fullName>
    </recommendedName>
</protein>
<dbReference type="Pfam" id="PF07859">
    <property type="entry name" value="Abhydrolase_3"/>
    <property type="match status" value="1"/>
</dbReference>
<dbReference type="OrthoDB" id="2152029at2759"/>
<dbReference type="EMBL" id="CABFNO020001297">
    <property type="protein sequence ID" value="CAG9977384.1"/>
    <property type="molecule type" value="Genomic_DNA"/>
</dbReference>
<feature type="domain" description="Alpha/beta hydrolase fold-3" evidence="2">
    <location>
        <begin position="1"/>
        <end position="214"/>
    </location>
</feature>
<comment type="caution">
    <text evidence="3">The sequence shown here is derived from an EMBL/GenBank/DDBJ whole genome shotgun (WGS) entry which is preliminary data.</text>
</comment>
<reference evidence="4" key="1">
    <citation type="submission" date="2019-06" db="EMBL/GenBank/DDBJ databases">
        <authorList>
            <person name="Broberg M."/>
        </authorList>
    </citation>
    <scope>NUCLEOTIDE SEQUENCE [LARGE SCALE GENOMIC DNA]</scope>
</reference>
<dbReference type="Gene3D" id="3.40.50.1820">
    <property type="entry name" value="alpha/beta hydrolase"/>
    <property type="match status" value="1"/>
</dbReference>
<reference evidence="3 4" key="2">
    <citation type="submission" date="2021-10" db="EMBL/GenBank/DDBJ databases">
        <authorList>
            <person name="Piombo E."/>
        </authorList>
    </citation>
    <scope>NUCLEOTIDE SEQUENCE [LARGE SCALE GENOMIC DNA]</scope>
</reference>
<dbReference type="InterPro" id="IPR013094">
    <property type="entry name" value="AB_hydrolase_3"/>
</dbReference>
<proteinExistence type="predicted"/>
<evidence type="ECO:0000313" key="3">
    <source>
        <dbReference type="EMBL" id="CAG9977384.1"/>
    </source>
</evidence>
<evidence type="ECO:0000256" key="1">
    <source>
        <dbReference type="ARBA" id="ARBA00022801"/>
    </source>
</evidence>